<dbReference type="SUPFAM" id="SSF55811">
    <property type="entry name" value="Nudix"/>
    <property type="match status" value="1"/>
</dbReference>
<comment type="caution">
    <text evidence="5">The sequence shown here is derived from an EMBL/GenBank/DDBJ whole genome shotgun (WGS) entry which is preliminary data.</text>
</comment>
<organism evidence="5 6">
    <name type="scientific">Pontibacillus marinus BH030004 = DSM 16465</name>
    <dbReference type="NCBI Taxonomy" id="1385511"/>
    <lineage>
        <taxon>Bacteria</taxon>
        <taxon>Bacillati</taxon>
        <taxon>Bacillota</taxon>
        <taxon>Bacilli</taxon>
        <taxon>Bacillales</taxon>
        <taxon>Bacillaceae</taxon>
        <taxon>Pontibacillus</taxon>
    </lineage>
</organism>
<protein>
    <submittedName>
        <fullName evidence="5">MutT/nudix family protein</fullName>
    </submittedName>
</protein>
<proteinExistence type="inferred from homology"/>
<sequence length="152" mass="17485">MEYIKWLRGKVGQDYVILNFAGAIIQDKLGRLLLQKRGDNHQWGFPGGCIEIGESAEETVIREVKEETGFDININGMIGVYSKYFHEYPNGDKAQTICVFFDCSLIGGEMKIDQSETLELEFFDIEQIPPLFHQQHCDALEDFLNNKRGVYR</sequence>
<dbReference type="STRING" id="1385511.GCA_000425225_02497"/>
<evidence type="ECO:0000313" key="5">
    <source>
        <dbReference type="EMBL" id="KGX84151.1"/>
    </source>
</evidence>
<dbReference type="PROSITE" id="PS51462">
    <property type="entry name" value="NUDIX"/>
    <property type="match status" value="1"/>
</dbReference>
<dbReference type="EMBL" id="AVPF01000065">
    <property type="protein sequence ID" value="KGX84151.1"/>
    <property type="molecule type" value="Genomic_DNA"/>
</dbReference>
<dbReference type="PANTHER" id="PTHR43046:SF2">
    <property type="entry name" value="8-OXO-DGTP DIPHOSPHATASE-RELATED"/>
    <property type="match status" value="1"/>
</dbReference>
<keyword evidence="2 3" id="KW-0378">Hydrolase</keyword>
<evidence type="ECO:0000259" key="4">
    <source>
        <dbReference type="PROSITE" id="PS51462"/>
    </source>
</evidence>
<dbReference type="eggNOG" id="COG1051">
    <property type="taxonomic scope" value="Bacteria"/>
</dbReference>
<evidence type="ECO:0000313" key="6">
    <source>
        <dbReference type="Proteomes" id="UP000030403"/>
    </source>
</evidence>
<dbReference type="InterPro" id="IPR015797">
    <property type="entry name" value="NUDIX_hydrolase-like_dom_sf"/>
</dbReference>
<dbReference type="InterPro" id="IPR020084">
    <property type="entry name" value="NUDIX_hydrolase_CS"/>
</dbReference>
<reference evidence="5 6" key="1">
    <citation type="submission" date="2013-08" db="EMBL/GenBank/DDBJ databases">
        <authorList>
            <person name="Huang J."/>
            <person name="Wang G."/>
        </authorList>
    </citation>
    <scope>NUCLEOTIDE SEQUENCE [LARGE SCALE GENOMIC DNA]</scope>
    <source>
        <strain evidence="5 6">BH030004</strain>
    </source>
</reference>
<dbReference type="GO" id="GO:0016787">
    <property type="term" value="F:hydrolase activity"/>
    <property type="evidence" value="ECO:0007669"/>
    <property type="project" value="UniProtKB-KW"/>
</dbReference>
<comment type="cofactor">
    <cofactor evidence="1">
        <name>Mg(2+)</name>
        <dbReference type="ChEBI" id="CHEBI:18420"/>
    </cofactor>
</comment>
<dbReference type="AlphaFoldDB" id="A0A0A5FTQ7"/>
<name>A0A0A5FTQ7_9BACI</name>
<feature type="domain" description="Nudix hydrolase" evidence="4">
    <location>
        <begin position="15"/>
        <end position="145"/>
    </location>
</feature>
<dbReference type="PRINTS" id="PR00502">
    <property type="entry name" value="NUDIXFAMILY"/>
</dbReference>
<dbReference type="Pfam" id="PF00293">
    <property type="entry name" value="NUDIX"/>
    <property type="match status" value="1"/>
</dbReference>
<dbReference type="OrthoDB" id="9787476at2"/>
<dbReference type="RefSeq" id="WP_036843114.1">
    <property type="nucleotide sequence ID" value="NZ_AULJ01000031.1"/>
</dbReference>
<gene>
    <name evidence="5" type="ORF">N783_18960</name>
</gene>
<comment type="similarity">
    <text evidence="3">Belongs to the Nudix hydrolase family.</text>
</comment>
<dbReference type="PROSITE" id="PS00893">
    <property type="entry name" value="NUDIX_BOX"/>
    <property type="match status" value="1"/>
</dbReference>
<dbReference type="Proteomes" id="UP000030403">
    <property type="component" value="Unassembled WGS sequence"/>
</dbReference>
<dbReference type="PANTHER" id="PTHR43046">
    <property type="entry name" value="GDP-MANNOSE MANNOSYL HYDROLASE"/>
    <property type="match status" value="1"/>
</dbReference>
<dbReference type="InterPro" id="IPR020476">
    <property type="entry name" value="Nudix_hydrolase"/>
</dbReference>
<evidence type="ECO:0000256" key="2">
    <source>
        <dbReference type="ARBA" id="ARBA00022801"/>
    </source>
</evidence>
<dbReference type="Gene3D" id="3.90.79.10">
    <property type="entry name" value="Nucleoside Triphosphate Pyrophosphohydrolase"/>
    <property type="match status" value="1"/>
</dbReference>
<evidence type="ECO:0000256" key="3">
    <source>
        <dbReference type="RuleBase" id="RU003476"/>
    </source>
</evidence>
<evidence type="ECO:0000256" key="1">
    <source>
        <dbReference type="ARBA" id="ARBA00001946"/>
    </source>
</evidence>
<accession>A0A0A5FTQ7</accession>
<dbReference type="InterPro" id="IPR000086">
    <property type="entry name" value="NUDIX_hydrolase_dom"/>
</dbReference>
<dbReference type="CDD" id="cd04677">
    <property type="entry name" value="NUDIX_Hydrolase"/>
    <property type="match status" value="1"/>
</dbReference>
<keyword evidence="6" id="KW-1185">Reference proteome</keyword>